<dbReference type="STRING" id="214095.RU97_GL002556"/>
<evidence type="ECO:0000256" key="5">
    <source>
        <dbReference type="SAM" id="MobiDB-lite"/>
    </source>
</evidence>
<evidence type="ECO:0000256" key="4">
    <source>
        <dbReference type="ARBA" id="ARBA00023088"/>
    </source>
</evidence>
<feature type="compositionally biased region" description="Acidic residues" evidence="5">
    <location>
        <begin position="156"/>
        <end position="182"/>
    </location>
</feature>
<evidence type="ECO:0000313" key="10">
    <source>
        <dbReference type="Proteomes" id="UP000181884"/>
    </source>
</evidence>
<dbReference type="InterPro" id="IPR013783">
    <property type="entry name" value="Ig-like_fold"/>
</dbReference>
<proteinExistence type="predicted"/>
<dbReference type="SUPFAM" id="SSF53300">
    <property type="entry name" value="vWA-like"/>
    <property type="match status" value="1"/>
</dbReference>
<feature type="region of interest" description="Disordered" evidence="5">
    <location>
        <begin position="153"/>
        <end position="221"/>
    </location>
</feature>
<keyword evidence="6" id="KW-1133">Transmembrane helix</keyword>
<keyword evidence="3" id="KW-0732">Signal</keyword>
<feature type="compositionally biased region" description="Basic and acidic residues" evidence="5">
    <location>
        <begin position="183"/>
        <end position="217"/>
    </location>
</feature>
<keyword evidence="6" id="KW-0472">Membrane</keyword>
<name>A0A1L8RCS2_9ENTE</name>
<keyword evidence="1" id="KW-0134">Cell wall</keyword>
<keyword evidence="4" id="KW-0572">Peptidoglycan-anchor</keyword>
<dbReference type="Gene3D" id="2.60.40.2110">
    <property type="match status" value="1"/>
</dbReference>
<evidence type="ECO:0008006" key="11">
    <source>
        <dbReference type="Google" id="ProtNLM"/>
    </source>
</evidence>
<feature type="domain" description="Gram-positive cocci surface proteins LPxTG" evidence="8">
    <location>
        <begin position="1524"/>
        <end position="1562"/>
    </location>
</feature>
<dbReference type="PROSITE" id="PS50234">
    <property type="entry name" value="VWFA"/>
    <property type="match status" value="1"/>
</dbReference>
<dbReference type="CDD" id="cd00198">
    <property type="entry name" value="vWFA"/>
    <property type="match status" value="1"/>
</dbReference>
<dbReference type="Gene3D" id="3.40.50.410">
    <property type="entry name" value="von Willebrand factor, type A domain"/>
    <property type="match status" value="1"/>
</dbReference>
<feature type="domain" description="VWFA" evidence="7">
    <location>
        <begin position="409"/>
        <end position="540"/>
    </location>
</feature>
<evidence type="ECO:0000256" key="1">
    <source>
        <dbReference type="ARBA" id="ARBA00022512"/>
    </source>
</evidence>
<dbReference type="Proteomes" id="UP000181884">
    <property type="component" value="Unassembled WGS sequence"/>
</dbReference>
<keyword evidence="6" id="KW-0812">Transmembrane</keyword>
<protein>
    <recommendedName>
        <fullName evidence="11">VWFA domain-containing protein</fullName>
    </recommendedName>
</protein>
<evidence type="ECO:0000259" key="7">
    <source>
        <dbReference type="PROSITE" id="PS50234"/>
    </source>
</evidence>
<dbReference type="InterPro" id="IPR019931">
    <property type="entry name" value="LPXTG_anchor"/>
</dbReference>
<reference evidence="9 10" key="1">
    <citation type="submission" date="2014-12" db="EMBL/GenBank/DDBJ databases">
        <title>Draft genome sequences of 29 type strains of Enterococci.</title>
        <authorList>
            <person name="Zhong Z."/>
            <person name="Sun Z."/>
            <person name="Liu W."/>
            <person name="Zhang W."/>
            <person name="Zhang H."/>
        </authorList>
    </citation>
    <scope>NUCLEOTIDE SEQUENCE [LARGE SCALE GENOMIC DNA]</scope>
    <source>
        <strain evidence="9 10">DSM 17029</strain>
    </source>
</reference>
<dbReference type="InterPro" id="IPR049319">
    <property type="entry name" value="GBS104-like_Ig"/>
</dbReference>
<keyword evidence="2" id="KW-0964">Secreted</keyword>
<dbReference type="EMBL" id="JXKH01000008">
    <property type="protein sequence ID" value="OJG17548.1"/>
    <property type="molecule type" value="Genomic_DNA"/>
</dbReference>
<evidence type="ECO:0000256" key="3">
    <source>
        <dbReference type="ARBA" id="ARBA00022729"/>
    </source>
</evidence>
<dbReference type="SMART" id="SM00327">
    <property type="entry name" value="VWA"/>
    <property type="match status" value="1"/>
</dbReference>
<comment type="caution">
    <text evidence="9">The sequence shown here is derived from an EMBL/GenBank/DDBJ whole genome shotgun (WGS) entry which is preliminary data.</text>
</comment>
<evidence type="ECO:0000256" key="2">
    <source>
        <dbReference type="ARBA" id="ARBA00022525"/>
    </source>
</evidence>
<evidence type="ECO:0000256" key="6">
    <source>
        <dbReference type="SAM" id="Phobius"/>
    </source>
</evidence>
<feature type="transmembrane region" description="Helical" evidence="6">
    <location>
        <begin position="1535"/>
        <end position="1555"/>
    </location>
</feature>
<evidence type="ECO:0000313" key="9">
    <source>
        <dbReference type="EMBL" id="OJG17548.1"/>
    </source>
</evidence>
<dbReference type="Pfam" id="PF17802">
    <property type="entry name" value="SpaA"/>
    <property type="match status" value="3"/>
</dbReference>
<sequence>MIAVMLIPYIQTLSTAFPEKAEAVTTEKQVVLDEDYAKVEAFYEEKEDHLEWTIEFEKKASENERRIRLAIDTTDTGFGTVSDIRGDGLTSFNEEGTDLKTMKAENDEKKLDWYYAKLFSTDVEKGTLKFSSEKVEEVGELPLMVAIDEQVIEKETSDEESEKAAEESDQADSELKDEESKQEDERQNNSSEKAEDSSDDSSKKEDSSTETKEESKKKNVVSLAEQAAAVKRMQTLAIRNIFPLAGALEVDLGPFAPSDPFKYKVLDNAHPENRYPTPVTNDFTNPLSGNNFANGTYTNSSANPLFDTEGNVIDTDYESGGANWRNYDYSATDENAQTNPDGKGYGPTVQLWGDTQNFANSYLDYNGAYLKKWVEPITSHVGNDQEKTTIYNVYLDVIGGSKQTIQPLDIVFVLDKSASMDNAVGGGTSESRIDILVSSVEEMVKDLFANKNLDLRVGMADFKGSVVGDYDGSTGIKADKFELSDSLADILNEDENIALYADIPAMSGTPLSLGIQKGYEVLYKDQNENREKILIVVGDGMPTYAYTGFKYSNRTNDNIYGRNSNNWSEDDSVLNSANYLTANGVLNQFWATDKEGSFIRNYATGSNSSFTKTETYPTSFDINELKSVIGFNGTGEIDFDTDYRSGWQTTTRKLKYRFGEDTSWVIGNGQTATHRKEMAVSTIAYHHWLKDKYVSNPNTMSPRVYSIGLGLSNSDDDALGTNVLKNIADLKSTTGTDSYYYGAQSKDELTKALQEIAGDFIRTIQNADLYDETGSNVSLYNAGTNAQVEYFHLDSAGESASTKYKTPVAWDEALHGKKPDVTAHPTTYEEGSRDNHAYRFSGISLGEGDMVRIKYQVKLDAGAQNGNFYAVNNQAYLMNESDRIEENDNKMYIPAPSIRYQHNQRNLQIRKTDENDNPILGITLTLYREPSSGDADEDISIVHGRRVVKIEDKITESSGQAIFDTQFDLLDNADSEKYWVGETSGPSHYELLDYLIPFQIHKELAASGEKTGHYELTDFTGMPDGSEGTRVAEEVSYDTDKTHLWPYAYNSVDSLYSMYIVQTLSDSGSGEVDEDDFYQQFDQLYVQLDLKNPMKPLRVGINKLISGTAGEILPGAEFELQKQNGDDFEKVAEGTADKDGKVHFKKENDEAYNLEIDYTATNGLTNYRIYETLAPDGYETPNPDNVFWNVRIDMMNNRISYQKNGDAMVYKTFAELLAGQEDKSIIELFFDVFNEMTDREILVKKVDSEGNPLNGVGFEIERTGGANTYKAYSGILGKDDFSEDGTGKFYQKIKPEIGEPEIYKDQDFNLPYKLVPGKCTVKEVNPLLGYTPLAEEFEFEILVNGDFEFENPEDSSYGFEVSDDKTTLTLTVKNELQPMLLEILKLDSHTEKELAGAEFEIAKQDEQGTWEAGEKLTIDGNGYLFTKDPIEVGRYKITETKAPDGFRKLPGYFVLDISLRAADESDSDGTIIHRKGSIKAEVTYYDDEDNEVESRDVQLEQLTEEDTEKVKIAFNISNDPKHPLPSTGGQGRERYFLIAAAVIIAMGAVGAVYVFRNRKGAK</sequence>
<dbReference type="Pfam" id="PF21426">
    <property type="entry name" value="GBS104-like_Ig"/>
    <property type="match status" value="1"/>
</dbReference>
<dbReference type="InterPro" id="IPR002035">
    <property type="entry name" value="VWF_A"/>
</dbReference>
<dbReference type="Gene3D" id="2.60.40.10">
    <property type="entry name" value="Immunoglobulins"/>
    <property type="match status" value="4"/>
</dbReference>
<dbReference type="InterPro" id="IPR036465">
    <property type="entry name" value="vWFA_dom_sf"/>
</dbReference>
<evidence type="ECO:0000259" key="8">
    <source>
        <dbReference type="PROSITE" id="PS50847"/>
    </source>
</evidence>
<accession>A0A1L8RCS2</accession>
<dbReference type="InterPro" id="IPR041033">
    <property type="entry name" value="SpaA_PFL_dom_1"/>
</dbReference>
<keyword evidence="10" id="KW-1185">Reference proteome</keyword>
<gene>
    <name evidence="9" type="ORF">RU97_GL002556</name>
</gene>
<dbReference type="PROSITE" id="PS50847">
    <property type="entry name" value="GRAM_POS_ANCHORING"/>
    <property type="match status" value="1"/>
</dbReference>
<organism evidence="9 10">
    <name type="scientific">Enterococcus canis</name>
    <dbReference type="NCBI Taxonomy" id="214095"/>
    <lineage>
        <taxon>Bacteria</taxon>
        <taxon>Bacillati</taxon>
        <taxon>Bacillota</taxon>
        <taxon>Bacilli</taxon>
        <taxon>Lactobacillales</taxon>
        <taxon>Enterococcaceae</taxon>
        <taxon>Enterococcus</taxon>
    </lineage>
</organism>